<dbReference type="EMBL" id="WOCD01000003">
    <property type="protein sequence ID" value="MUH72294.1"/>
    <property type="molecule type" value="Genomic_DNA"/>
</dbReference>
<evidence type="ECO:0000256" key="2">
    <source>
        <dbReference type="ARBA" id="ARBA00047806"/>
    </source>
</evidence>
<reference evidence="6 7" key="1">
    <citation type="submission" date="2019-11" db="EMBL/GenBank/DDBJ databases">
        <title>P. haliotis isolates from Z. marina roots.</title>
        <authorList>
            <person name="Cohen M."/>
            <person name="Jospin G."/>
            <person name="Eisen J.A."/>
            <person name="Coil D.A."/>
        </authorList>
    </citation>
    <scope>NUCLEOTIDE SEQUENCE [LARGE SCALE GENOMIC DNA]</scope>
    <source>
        <strain evidence="6 7">UCD-MCMsp1aY</strain>
    </source>
</reference>
<organism evidence="6 7">
    <name type="scientific">Psychrosphaera haliotis</name>
    <dbReference type="NCBI Taxonomy" id="555083"/>
    <lineage>
        <taxon>Bacteria</taxon>
        <taxon>Pseudomonadati</taxon>
        <taxon>Pseudomonadota</taxon>
        <taxon>Gammaproteobacteria</taxon>
        <taxon>Alteromonadales</taxon>
        <taxon>Pseudoalteromonadaceae</taxon>
        <taxon>Psychrosphaera</taxon>
    </lineage>
</organism>
<keyword evidence="1 4" id="KW-0560">Oxidoreductase</keyword>
<comment type="caution">
    <text evidence="6">The sequence shown here is derived from an EMBL/GenBank/DDBJ whole genome shotgun (WGS) entry which is preliminary data.</text>
</comment>
<dbReference type="RefSeq" id="WP_155695486.1">
    <property type="nucleotide sequence ID" value="NZ_WOCD01000003.1"/>
</dbReference>
<dbReference type="InterPro" id="IPR036509">
    <property type="entry name" value="Met_Sox_Rdtase_MsrA_sf"/>
</dbReference>
<evidence type="ECO:0000256" key="4">
    <source>
        <dbReference type="HAMAP-Rule" id="MF_01401"/>
    </source>
</evidence>
<dbReference type="InterPro" id="IPR002569">
    <property type="entry name" value="Met_Sox_Rdtase_MsrA_dom"/>
</dbReference>
<dbReference type="EC" id="1.8.4.11" evidence="4"/>
<evidence type="ECO:0000259" key="5">
    <source>
        <dbReference type="Pfam" id="PF01625"/>
    </source>
</evidence>
<name>A0A6N8F7Z1_9GAMM</name>
<proteinExistence type="inferred from homology"/>
<dbReference type="OrthoDB" id="4174719at2"/>
<dbReference type="Pfam" id="PF01625">
    <property type="entry name" value="PMSR"/>
    <property type="match status" value="1"/>
</dbReference>
<gene>
    <name evidence="4 6" type="primary">msrA</name>
    <name evidence="6" type="ORF">GNP35_07275</name>
</gene>
<dbReference type="SUPFAM" id="SSF55068">
    <property type="entry name" value="Peptide methionine sulfoxide reductase"/>
    <property type="match status" value="1"/>
</dbReference>
<dbReference type="HAMAP" id="MF_01401">
    <property type="entry name" value="MsrA"/>
    <property type="match status" value="1"/>
</dbReference>
<comment type="catalytic activity">
    <reaction evidence="2 4">
        <text>L-methionyl-[protein] + [thioredoxin]-disulfide + H2O = L-methionyl-(S)-S-oxide-[protein] + [thioredoxin]-dithiol</text>
        <dbReference type="Rhea" id="RHEA:14217"/>
        <dbReference type="Rhea" id="RHEA-COMP:10698"/>
        <dbReference type="Rhea" id="RHEA-COMP:10700"/>
        <dbReference type="Rhea" id="RHEA-COMP:12313"/>
        <dbReference type="Rhea" id="RHEA-COMP:12315"/>
        <dbReference type="ChEBI" id="CHEBI:15377"/>
        <dbReference type="ChEBI" id="CHEBI:16044"/>
        <dbReference type="ChEBI" id="CHEBI:29950"/>
        <dbReference type="ChEBI" id="CHEBI:44120"/>
        <dbReference type="ChEBI" id="CHEBI:50058"/>
        <dbReference type="EC" id="1.8.4.11"/>
    </reaction>
</comment>
<dbReference type="Proteomes" id="UP000439994">
    <property type="component" value="Unassembled WGS sequence"/>
</dbReference>
<dbReference type="Gene3D" id="3.30.1060.10">
    <property type="entry name" value="Peptide methionine sulphoxide reductase MsrA"/>
    <property type="match status" value="1"/>
</dbReference>
<evidence type="ECO:0000256" key="3">
    <source>
        <dbReference type="ARBA" id="ARBA00048782"/>
    </source>
</evidence>
<comment type="similarity">
    <text evidence="4">Belongs to the MsrA Met sulfoxide reductase family.</text>
</comment>
<dbReference type="NCBIfam" id="TIGR00401">
    <property type="entry name" value="msrA"/>
    <property type="match status" value="1"/>
</dbReference>
<sequence>MEKIEIATFGGGCFWCIEAALNKVRGVVSATSGYSAGHRENPSYQQIITGTTGHAEVIQVEYDANVINYEQLLSMFFQLHDPTTLNRQGNDVGTQYRSIILYHDKAQLNTAQDLINKLNLLGIWDQSICTEIKQYEHFYPAEYYHQGYALKNPEQPYCAILIGPKLEEFEFKFKNWLK</sequence>
<accession>A0A6N8F7Z1</accession>
<protein>
    <recommendedName>
        <fullName evidence="4">Peptide methionine sulfoxide reductase MsrA</fullName>
        <shortName evidence="4">Protein-methionine-S-oxide reductase</shortName>
        <ecNumber evidence="4">1.8.4.11</ecNumber>
    </recommendedName>
    <alternativeName>
        <fullName evidence="4">Peptide-methionine (S)-S-oxide reductase</fullName>
        <shortName evidence="4">Peptide Met(O) reductase</shortName>
    </alternativeName>
</protein>
<evidence type="ECO:0000256" key="1">
    <source>
        <dbReference type="ARBA" id="ARBA00023002"/>
    </source>
</evidence>
<evidence type="ECO:0000313" key="7">
    <source>
        <dbReference type="Proteomes" id="UP000439994"/>
    </source>
</evidence>
<comment type="function">
    <text evidence="4">Has an important function as a repair enzyme for proteins that have been inactivated by oxidation. Catalyzes the reversible oxidation-reduction of methionine sulfoxide in proteins to methionine.</text>
</comment>
<feature type="domain" description="Peptide methionine sulphoxide reductase MsrA" evidence="5">
    <location>
        <begin position="7"/>
        <end position="158"/>
    </location>
</feature>
<dbReference type="AlphaFoldDB" id="A0A6N8F7Z1"/>
<comment type="catalytic activity">
    <reaction evidence="3 4">
        <text>[thioredoxin]-disulfide + L-methionine + H2O = L-methionine (S)-S-oxide + [thioredoxin]-dithiol</text>
        <dbReference type="Rhea" id="RHEA:19993"/>
        <dbReference type="Rhea" id="RHEA-COMP:10698"/>
        <dbReference type="Rhea" id="RHEA-COMP:10700"/>
        <dbReference type="ChEBI" id="CHEBI:15377"/>
        <dbReference type="ChEBI" id="CHEBI:29950"/>
        <dbReference type="ChEBI" id="CHEBI:50058"/>
        <dbReference type="ChEBI" id="CHEBI:57844"/>
        <dbReference type="ChEBI" id="CHEBI:58772"/>
        <dbReference type="EC" id="1.8.4.11"/>
    </reaction>
</comment>
<dbReference type="PANTHER" id="PTHR43774:SF1">
    <property type="entry name" value="PEPTIDE METHIONINE SULFOXIDE REDUCTASE MSRA 2"/>
    <property type="match status" value="1"/>
</dbReference>
<keyword evidence="7" id="KW-1185">Reference proteome</keyword>
<feature type="active site" evidence="4">
    <location>
        <position position="13"/>
    </location>
</feature>
<dbReference type="PANTHER" id="PTHR43774">
    <property type="entry name" value="PEPTIDE METHIONINE SULFOXIDE REDUCTASE"/>
    <property type="match status" value="1"/>
</dbReference>
<dbReference type="GO" id="GO:0008113">
    <property type="term" value="F:peptide-methionine (S)-S-oxide reductase activity"/>
    <property type="evidence" value="ECO:0007669"/>
    <property type="project" value="UniProtKB-UniRule"/>
</dbReference>
<evidence type="ECO:0000313" key="6">
    <source>
        <dbReference type="EMBL" id="MUH72294.1"/>
    </source>
</evidence>